<dbReference type="PRINTS" id="PR01463">
    <property type="entry name" value="EAGCHANLFMLY"/>
</dbReference>
<reference evidence="12 14" key="1">
    <citation type="journal article" date="2012" name="Nature">
        <title>Algal genomes reveal evolutionary mosaicism and the fate of nucleomorphs.</title>
        <authorList>
            <consortium name="DOE Joint Genome Institute"/>
            <person name="Curtis B.A."/>
            <person name="Tanifuji G."/>
            <person name="Burki F."/>
            <person name="Gruber A."/>
            <person name="Irimia M."/>
            <person name="Maruyama S."/>
            <person name="Arias M.C."/>
            <person name="Ball S.G."/>
            <person name="Gile G.H."/>
            <person name="Hirakawa Y."/>
            <person name="Hopkins J.F."/>
            <person name="Kuo A."/>
            <person name="Rensing S.A."/>
            <person name="Schmutz J."/>
            <person name="Symeonidi A."/>
            <person name="Elias M."/>
            <person name="Eveleigh R.J."/>
            <person name="Herman E.K."/>
            <person name="Klute M.J."/>
            <person name="Nakayama T."/>
            <person name="Obornik M."/>
            <person name="Reyes-Prieto A."/>
            <person name="Armbrust E.V."/>
            <person name="Aves S.J."/>
            <person name="Beiko R.G."/>
            <person name="Coutinho P."/>
            <person name="Dacks J.B."/>
            <person name="Durnford D.G."/>
            <person name="Fast N.M."/>
            <person name="Green B.R."/>
            <person name="Grisdale C.J."/>
            <person name="Hempel F."/>
            <person name="Henrissat B."/>
            <person name="Hoppner M.P."/>
            <person name="Ishida K."/>
            <person name="Kim E."/>
            <person name="Koreny L."/>
            <person name="Kroth P.G."/>
            <person name="Liu Y."/>
            <person name="Malik S.B."/>
            <person name="Maier U.G."/>
            <person name="McRose D."/>
            <person name="Mock T."/>
            <person name="Neilson J.A."/>
            <person name="Onodera N.T."/>
            <person name="Poole A.M."/>
            <person name="Pritham E.J."/>
            <person name="Richards T.A."/>
            <person name="Rocap G."/>
            <person name="Roy S.W."/>
            <person name="Sarai C."/>
            <person name="Schaack S."/>
            <person name="Shirato S."/>
            <person name="Slamovits C.H."/>
            <person name="Spencer D.F."/>
            <person name="Suzuki S."/>
            <person name="Worden A.Z."/>
            <person name="Zauner S."/>
            <person name="Barry K."/>
            <person name="Bell C."/>
            <person name="Bharti A.K."/>
            <person name="Crow J.A."/>
            <person name="Grimwood J."/>
            <person name="Kramer R."/>
            <person name="Lindquist E."/>
            <person name="Lucas S."/>
            <person name="Salamov A."/>
            <person name="McFadden G.I."/>
            <person name="Lane C.E."/>
            <person name="Keeling P.J."/>
            <person name="Gray M.W."/>
            <person name="Grigoriev I.V."/>
            <person name="Archibald J.M."/>
        </authorList>
    </citation>
    <scope>NUCLEOTIDE SEQUENCE</scope>
    <source>
        <strain evidence="12 14">CCMP2712</strain>
    </source>
</reference>
<dbReference type="PaxDb" id="55529-EKX53717"/>
<dbReference type="GeneID" id="17310536"/>
<evidence type="ECO:0000259" key="11">
    <source>
        <dbReference type="PROSITE" id="PS50042"/>
    </source>
</evidence>
<proteinExistence type="predicted"/>
<dbReference type="OrthoDB" id="202545at2759"/>
<dbReference type="InterPro" id="IPR005821">
    <property type="entry name" value="Ion_trans_dom"/>
</dbReference>
<evidence type="ECO:0000256" key="6">
    <source>
        <dbReference type="ARBA" id="ARBA00023136"/>
    </source>
</evidence>
<dbReference type="CDD" id="cd00038">
    <property type="entry name" value="CAP_ED"/>
    <property type="match status" value="1"/>
</dbReference>
<evidence type="ECO:0000313" key="14">
    <source>
        <dbReference type="Proteomes" id="UP000011087"/>
    </source>
</evidence>
<feature type="compositionally biased region" description="Basic and acidic residues" evidence="9">
    <location>
        <begin position="283"/>
        <end position="293"/>
    </location>
</feature>
<dbReference type="Pfam" id="PF00520">
    <property type="entry name" value="Ion_trans"/>
    <property type="match status" value="1"/>
</dbReference>
<dbReference type="OMA" id="QTVSRMF"/>
<evidence type="ECO:0000256" key="5">
    <source>
        <dbReference type="ARBA" id="ARBA00023065"/>
    </source>
</evidence>
<keyword evidence="14" id="KW-1185">Reference proteome</keyword>
<evidence type="ECO:0000256" key="4">
    <source>
        <dbReference type="ARBA" id="ARBA00022989"/>
    </source>
</evidence>
<dbReference type="SUPFAM" id="SSF51206">
    <property type="entry name" value="cAMP-binding domain-like"/>
    <property type="match status" value="1"/>
</dbReference>
<dbReference type="AlphaFoldDB" id="L1JZC9"/>
<dbReference type="RefSeq" id="XP_005840697.1">
    <property type="nucleotide sequence ID" value="XM_005840640.1"/>
</dbReference>
<dbReference type="Gene3D" id="2.60.120.10">
    <property type="entry name" value="Jelly Rolls"/>
    <property type="match status" value="1"/>
</dbReference>
<feature type="coiled-coil region" evidence="8">
    <location>
        <begin position="1127"/>
        <end position="1154"/>
    </location>
</feature>
<dbReference type="InterPro" id="IPR014710">
    <property type="entry name" value="RmlC-like_jellyroll"/>
</dbReference>
<name>L1JZC9_GUITC</name>
<reference evidence="13" key="3">
    <citation type="submission" date="2016-03" db="UniProtKB">
        <authorList>
            <consortium name="EnsemblProtists"/>
        </authorList>
    </citation>
    <scope>IDENTIFICATION</scope>
</reference>
<dbReference type="PANTHER" id="PTHR45689">
    <property type="entry name" value="I[[H]] CHANNEL, ISOFORM E"/>
    <property type="match status" value="1"/>
</dbReference>
<evidence type="ECO:0000256" key="3">
    <source>
        <dbReference type="ARBA" id="ARBA00022692"/>
    </source>
</evidence>
<dbReference type="HOGENOM" id="CLU_274586_0_0_1"/>
<evidence type="ECO:0000256" key="1">
    <source>
        <dbReference type="ARBA" id="ARBA00004141"/>
    </source>
</evidence>
<sequence>MPNFLQDISPMSCHCREDIVKYSDEPVFRVRLTYINGIRTDKRDCLTAASVISGLFGCDCYPFWNKTAGALADLSQAARQKIFNVETSEVKDLAEHLKLHLREARILVIVFGGASSLTNDDYGDTVNYYSTNEPMLYIDARASKALKKLEAEGVASAQVEQDGTSFIFLHPVAGGRFGLVDHSFLGATYMKALRVTLLMAHCRRPEPITAQQFEAEKFRTQHFSWWSRLVRSIETSEFMRSRSSQMSAPGDHHEADEGSLSPSRQKPLSLENNGDRQRRHRLSGREVVSREMNDQSLVETFRDVGERKHDVRRARRRENDKVGEKERLKEGSEKATVFDDSRVLHDPSLLSSEDSADNVCTPAPPAEPPLSSLRSRLGHVKHGLKKILSTSSAAAPETRAVGGSSQSQPQPQDSYLKDSSEVICLHTMLGPSDVVNESSESQRSSSDFNFVPVENRKVRETASATFVFGKDEPIQSNERCDLSPFQEGSYASEDREQEVVEEKVHRDLNKSASMFRTDMLDEDATVNQDEHHSCLLWVFGIPKERQNLRAGLIHPASPFGTVWLLLGASLLLYTAIVTPITIAFFWDRDVCSPIPTLPFDVFVDSYFLSDIILSFNTGIFFQGRYLYERSVVAKHYFRHGFLFDAITSVPISYIEMSILSTCEGSNSVQLSNPVMLRLVRIIKPLRIFKLLKVLKVAKSSSTASTIGDLLRIPPVVMRLILVVLVMAIIINASACLFWLLKVLSDDDIDLLLESKHANREPKWLMQYLISFYFIVTIFTTVGFGDISANNPTEVGFVIILMQIGAILFGILLAEVQEAVHQFQRVTRDKDSKVQQVVDLLRDYDVPRTIETEVLNWVKFDHEHKQKGSERDKVLRFLPPSLNEKLLSYMDGDVIMRVPLFSLLEHPEKMTLILDLWVVTQSLTYFQGSKVFDFGSTSDGLYIITRGSAKVESLEQTIMTLKKSDYVGDWSLVGEASWGASSLIGLKDVDLRMTAETNIVAIKISTRDFRSVLQQHSAVLQEELNSLAKSMPLFQRQNIDKIDGTFAISTAQRAAVMWGLLSHKLRRTEGKDKSKLFTVGMVARHGSTVSIHRRTSSESRGLAATSHALTMEDAKGGEDSAAAAPAWLEQLQQQLAKIESEQQRLAEAVKHLSDRIKAPEQTHEGGAA</sequence>
<keyword evidence="8" id="KW-0175">Coiled coil</keyword>
<evidence type="ECO:0000256" key="9">
    <source>
        <dbReference type="SAM" id="MobiDB-lite"/>
    </source>
</evidence>
<protein>
    <recommendedName>
        <fullName evidence="11">Cyclic nucleotide-binding domain-containing protein</fullName>
    </recommendedName>
</protein>
<evidence type="ECO:0000256" key="10">
    <source>
        <dbReference type="SAM" id="Phobius"/>
    </source>
</evidence>
<organism evidence="12">
    <name type="scientific">Guillardia theta (strain CCMP2712)</name>
    <name type="common">Cryptophyte</name>
    <dbReference type="NCBI Taxonomy" id="905079"/>
    <lineage>
        <taxon>Eukaryota</taxon>
        <taxon>Cryptophyceae</taxon>
        <taxon>Pyrenomonadales</taxon>
        <taxon>Geminigeraceae</taxon>
        <taxon>Guillardia</taxon>
    </lineage>
</organism>
<evidence type="ECO:0000256" key="7">
    <source>
        <dbReference type="ARBA" id="ARBA00023303"/>
    </source>
</evidence>
<dbReference type="Proteomes" id="UP000011087">
    <property type="component" value="Unassembled WGS sequence"/>
</dbReference>
<dbReference type="eggNOG" id="KOG0498">
    <property type="taxonomic scope" value="Eukaryota"/>
</dbReference>
<keyword evidence="2" id="KW-0813">Transport</keyword>
<feature type="domain" description="Cyclic nucleotide-binding" evidence="11">
    <location>
        <begin position="899"/>
        <end position="1029"/>
    </location>
</feature>
<dbReference type="SUPFAM" id="SSF81324">
    <property type="entry name" value="Voltage-gated potassium channels"/>
    <property type="match status" value="1"/>
</dbReference>
<evidence type="ECO:0000313" key="12">
    <source>
        <dbReference type="EMBL" id="EKX53717.1"/>
    </source>
</evidence>
<accession>L1JZC9</accession>
<reference evidence="14" key="2">
    <citation type="submission" date="2012-11" db="EMBL/GenBank/DDBJ databases">
        <authorList>
            <person name="Kuo A."/>
            <person name="Curtis B.A."/>
            <person name="Tanifuji G."/>
            <person name="Burki F."/>
            <person name="Gruber A."/>
            <person name="Irimia M."/>
            <person name="Maruyama S."/>
            <person name="Arias M.C."/>
            <person name="Ball S.G."/>
            <person name="Gile G.H."/>
            <person name="Hirakawa Y."/>
            <person name="Hopkins J.F."/>
            <person name="Rensing S.A."/>
            <person name="Schmutz J."/>
            <person name="Symeonidi A."/>
            <person name="Elias M."/>
            <person name="Eveleigh R.J."/>
            <person name="Herman E.K."/>
            <person name="Klute M.J."/>
            <person name="Nakayama T."/>
            <person name="Obornik M."/>
            <person name="Reyes-Prieto A."/>
            <person name="Armbrust E.V."/>
            <person name="Aves S.J."/>
            <person name="Beiko R.G."/>
            <person name="Coutinho P."/>
            <person name="Dacks J.B."/>
            <person name="Durnford D.G."/>
            <person name="Fast N.M."/>
            <person name="Green B.R."/>
            <person name="Grisdale C."/>
            <person name="Hempe F."/>
            <person name="Henrissat B."/>
            <person name="Hoppner M.P."/>
            <person name="Ishida K.-I."/>
            <person name="Kim E."/>
            <person name="Koreny L."/>
            <person name="Kroth P.G."/>
            <person name="Liu Y."/>
            <person name="Malik S.-B."/>
            <person name="Maier U.G."/>
            <person name="McRose D."/>
            <person name="Mock T."/>
            <person name="Neilson J.A."/>
            <person name="Onodera N.T."/>
            <person name="Poole A.M."/>
            <person name="Pritham E.J."/>
            <person name="Richards T.A."/>
            <person name="Rocap G."/>
            <person name="Roy S.W."/>
            <person name="Sarai C."/>
            <person name="Schaack S."/>
            <person name="Shirato S."/>
            <person name="Slamovits C.H."/>
            <person name="Spencer D.F."/>
            <person name="Suzuki S."/>
            <person name="Worden A.Z."/>
            <person name="Zauner S."/>
            <person name="Barry K."/>
            <person name="Bell C."/>
            <person name="Bharti A.K."/>
            <person name="Crow J.A."/>
            <person name="Grimwood J."/>
            <person name="Kramer R."/>
            <person name="Lindquist E."/>
            <person name="Lucas S."/>
            <person name="Salamov A."/>
            <person name="McFadden G.I."/>
            <person name="Lane C.E."/>
            <person name="Keeling P.J."/>
            <person name="Gray M.W."/>
            <person name="Grigoriev I.V."/>
            <person name="Archibald J.M."/>
        </authorList>
    </citation>
    <scope>NUCLEOTIDE SEQUENCE</scope>
    <source>
        <strain evidence="14">CCMP2712</strain>
    </source>
</reference>
<dbReference type="InterPro" id="IPR018490">
    <property type="entry name" value="cNMP-bd_dom_sf"/>
</dbReference>
<evidence type="ECO:0000313" key="13">
    <source>
        <dbReference type="EnsemblProtists" id="EKX53717"/>
    </source>
</evidence>
<feature type="region of interest" description="Disordered" evidence="9">
    <location>
        <begin position="388"/>
        <end position="417"/>
    </location>
</feature>
<dbReference type="GO" id="GO:0005249">
    <property type="term" value="F:voltage-gated potassium channel activity"/>
    <property type="evidence" value="ECO:0007669"/>
    <property type="project" value="InterPro"/>
</dbReference>
<dbReference type="KEGG" id="gtt:GUITHDRAFT_132791"/>
<keyword evidence="3 10" id="KW-0812">Transmembrane</keyword>
<dbReference type="GO" id="GO:0035725">
    <property type="term" value="P:sodium ion transmembrane transport"/>
    <property type="evidence" value="ECO:0007669"/>
    <property type="project" value="TreeGrafter"/>
</dbReference>
<dbReference type="InterPro" id="IPR003938">
    <property type="entry name" value="K_chnl_volt-dep_EAG/ELK/ERG"/>
</dbReference>
<dbReference type="PROSITE" id="PS50042">
    <property type="entry name" value="CNMP_BINDING_3"/>
    <property type="match status" value="1"/>
</dbReference>
<keyword evidence="6 10" id="KW-0472">Membrane</keyword>
<dbReference type="GO" id="GO:0003254">
    <property type="term" value="P:regulation of membrane depolarization"/>
    <property type="evidence" value="ECO:0007669"/>
    <property type="project" value="TreeGrafter"/>
</dbReference>
<dbReference type="EnsemblProtists" id="EKX53717">
    <property type="protein sequence ID" value="EKX53717"/>
    <property type="gene ID" value="GUITHDRAFT_132791"/>
</dbReference>
<dbReference type="EMBL" id="JH992969">
    <property type="protein sequence ID" value="EKX53717.1"/>
    <property type="molecule type" value="Genomic_DNA"/>
</dbReference>
<feature type="transmembrane region" description="Helical" evidence="10">
    <location>
        <begin position="795"/>
        <end position="813"/>
    </location>
</feature>
<dbReference type="Gene3D" id="1.10.287.70">
    <property type="match status" value="1"/>
</dbReference>
<feature type="region of interest" description="Disordered" evidence="9">
    <location>
        <begin position="240"/>
        <end position="294"/>
    </location>
</feature>
<keyword evidence="4 10" id="KW-1133">Transmembrane helix</keyword>
<dbReference type="PANTHER" id="PTHR45689:SF5">
    <property type="entry name" value="I[[H]] CHANNEL, ISOFORM E"/>
    <property type="match status" value="1"/>
</dbReference>
<feature type="compositionally biased region" description="Polar residues" evidence="9">
    <location>
        <begin position="260"/>
        <end position="272"/>
    </location>
</feature>
<feature type="compositionally biased region" description="Low complexity" evidence="9">
    <location>
        <begin position="404"/>
        <end position="414"/>
    </location>
</feature>
<gene>
    <name evidence="12" type="ORF">GUITHDRAFT_132791</name>
</gene>
<keyword evidence="5" id="KW-0406">Ion transport</keyword>
<feature type="transmembrane region" description="Helical" evidence="10">
    <location>
        <begin position="719"/>
        <end position="743"/>
    </location>
</feature>
<dbReference type="InterPro" id="IPR051413">
    <property type="entry name" value="K/Na_HCN_channel"/>
</dbReference>
<comment type="subcellular location">
    <subcellularLocation>
        <location evidence="1">Membrane</location>
        <topology evidence="1">Multi-pass membrane protein</topology>
    </subcellularLocation>
</comment>
<feature type="transmembrane region" description="Helical" evidence="10">
    <location>
        <begin position="763"/>
        <end position="783"/>
    </location>
</feature>
<feature type="transmembrane region" description="Helical" evidence="10">
    <location>
        <begin position="562"/>
        <end position="586"/>
    </location>
</feature>
<keyword evidence="7" id="KW-0407">Ion channel</keyword>
<dbReference type="GO" id="GO:0098855">
    <property type="term" value="C:HCN channel complex"/>
    <property type="evidence" value="ECO:0007669"/>
    <property type="project" value="TreeGrafter"/>
</dbReference>
<dbReference type="InterPro" id="IPR000595">
    <property type="entry name" value="cNMP-bd_dom"/>
</dbReference>
<evidence type="ECO:0000256" key="8">
    <source>
        <dbReference type="SAM" id="Coils"/>
    </source>
</evidence>
<feature type="region of interest" description="Disordered" evidence="9">
    <location>
        <begin position="309"/>
        <end position="373"/>
    </location>
</feature>
<feature type="compositionally biased region" description="Basic and acidic residues" evidence="9">
    <location>
        <begin position="317"/>
        <end position="345"/>
    </location>
</feature>
<evidence type="ECO:0000256" key="2">
    <source>
        <dbReference type="ARBA" id="ARBA00022448"/>
    </source>
</evidence>